<evidence type="ECO:0000313" key="2">
    <source>
        <dbReference type="Proteomes" id="UP000215914"/>
    </source>
</evidence>
<reference evidence="1" key="2">
    <citation type="submission" date="2020-06" db="EMBL/GenBank/DDBJ databases">
        <title>Helianthus annuus Genome sequencing and assembly Release 2.</title>
        <authorList>
            <person name="Gouzy J."/>
            <person name="Langlade N."/>
            <person name="Munos S."/>
        </authorList>
    </citation>
    <scope>NUCLEOTIDE SEQUENCE</scope>
    <source>
        <tissue evidence="1">Leaves</tissue>
    </source>
</reference>
<comment type="caution">
    <text evidence="1">The sequence shown here is derived from an EMBL/GenBank/DDBJ whole genome shotgun (WGS) entry which is preliminary data.</text>
</comment>
<organism evidence="1 2">
    <name type="scientific">Helianthus annuus</name>
    <name type="common">Common sunflower</name>
    <dbReference type="NCBI Taxonomy" id="4232"/>
    <lineage>
        <taxon>Eukaryota</taxon>
        <taxon>Viridiplantae</taxon>
        <taxon>Streptophyta</taxon>
        <taxon>Embryophyta</taxon>
        <taxon>Tracheophyta</taxon>
        <taxon>Spermatophyta</taxon>
        <taxon>Magnoliopsida</taxon>
        <taxon>eudicotyledons</taxon>
        <taxon>Gunneridae</taxon>
        <taxon>Pentapetalae</taxon>
        <taxon>asterids</taxon>
        <taxon>campanulids</taxon>
        <taxon>Asterales</taxon>
        <taxon>Asteraceae</taxon>
        <taxon>Asteroideae</taxon>
        <taxon>Heliantheae alliance</taxon>
        <taxon>Heliantheae</taxon>
        <taxon>Helianthus</taxon>
    </lineage>
</organism>
<reference evidence="1" key="1">
    <citation type="journal article" date="2017" name="Nature">
        <title>The sunflower genome provides insights into oil metabolism, flowering and Asterid evolution.</title>
        <authorList>
            <person name="Badouin H."/>
            <person name="Gouzy J."/>
            <person name="Grassa C.J."/>
            <person name="Murat F."/>
            <person name="Staton S.E."/>
            <person name="Cottret L."/>
            <person name="Lelandais-Briere C."/>
            <person name="Owens G.L."/>
            <person name="Carrere S."/>
            <person name="Mayjonade B."/>
            <person name="Legrand L."/>
            <person name="Gill N."/>
            <person name="Kane N.C."/>
            <person name="Bowers J.E."/>
            <person name="Hubner S."/>
            <person name="Bellec A."/>
            <person name="Berard A."/>
            <person name="Berges H."/>
            <person name="Blanchet N."/>
            <person name="Boniface M.C."/>
            <person name="Brunel D."/>
            <person name="Catrice O."/>
            <person name="Chaidir N."/>
            <person name="Claudel C."/>
            <person name="Donnadieu C."/>
            <person name="Faraut T."/>
            <person name="Fievet G."/>
            <person name="Helmstetter N."/>
            <person name="King M."/>
            <person name="Knapp S.J."/>
            <person name="Lai Z."/>
            <person name="Le Paslier M.C."/>
            <person name="Lippi Y."/>
            <person name="Lorenzon L."/>
            <person name="Mandel J.R."/>
            <person name="Marage G."/>
            <person name="Marchand G."/>
            <person name="Marquand E."/>
            <person name="Bret-Mestries E."/>
            <person name="Morien E."/>
            <person name="Nambeesan S."/>
            <person name="Nguyen T."/>
            <person name="Pegot-Espagnet P."/>
            <person name="Pouilly N."/>
            <person name="Raftis F."/>
            <person name="Sallet E."/>
            <person name="Schiex T."/>
            <person name="Thomas J."/>
            <person name="Vandecasteele C."/>
            <person name="Vares D."/>
            <person name="Vear F."/>
            <person name="Vautrin S."/>
            <person name="Crespi M."/>
            <person name="Mangin B."/>
            <person name="Burke J.M."/>
            <person name="Salse J."/>
            <person name="Munos S."/>
            <person name="Vincourt P."/>
            <person name="Rieseberg L.H."/>
            <person name="Langlade N.B."/>
        </authorList>
    </citation>
    <scope>NUCLEOTIDE SEQUENCE</scope>
    <source>
        <tissue evidence="1">Leaves</tissue>
    </source>
</reference>
<sequence length="57" mass="6924">MRRWNRLRKTYGRLVSDRCRWWRMICNPLKRTVIIRRRRLLAGVKDASALAFLSHGL</sequence>
<dbReference type="Proteomes" id="UP000215914">
    <property type="component" value="Unassembled WGS sequence"/>
</dbReference>
<gene>
    <name evidence="1" type="ORF">HanXRQr2_Chr15g0694341</name>
</gene>
<accession>A0A9K3H4M5</accession>
<keyword evidence="2" id="KW-1185">Reference proteome</keyword>
<name>A0A9K3H4M5_HELAN</name>
<dbReference type="EMBL" id="MNCJ02000330">
    <property type="protein sequence ID" value="KAF5764634.1"/>
    <property type="molecule type" value="Genomic_DNA"/>
</dbReference>
<proteinExistence type="predicted"/>
<evidence type="ECO:0000313" key="1">
    <source>
        <dbReference type="EMBL" id="KAF5764634.1"/>
    </source>
</evidence>
<dbReference type="Gramene" id="mRNA:HanXRQr2_Chr15g0694341">
    <property type="protein sequence ID" value="CDS:HanXRQr2_Chr15g0694341.1"/>
    <property type="gene ID" value="HanXRQr2_Chr15g0694341"/>
</dbReference>
<protein>
    <submittedName>
        <fullName evidence="1">Uncharacterized protein</fullName>
    </submittedName>
</protein>
<dbReference type="AlphaFoldDB" id="A0A9K3H4M5"/>